<dbReference type="Gene3D" id="3.30.40.10">
    <property type="entry name" value="Zinc/RING finger domain, C3HC4 (zinc finger)"/>
    <property type="match status" value="1"/>
</dbReference>
<keyword evidence="2 4" id="KW-0863">Zinc-finger</keyword>
<feature type="non-terminal residue" evidence="7">
    <location>
        <position position="1"/>
    </location>
</feature>
<protein>
    <recommendedName>
        <fullName evidence="6">RING-type domain-containing protein</fullName>
    </recommendedName>
</protein>
<name>A0A0D2D0I0_9EURO</name>
<evidence type="ECO:0000256" key="1">
    <source>
        <dbReference type="ARBA" id="ARBA00022723"/>
    </source>
</evidence>
<evidence type="ECO:0000313" key="7">
    <source>
        <dbReference type="EMBL" id="KIW35745.1"/>
    </source>
</evidence>
<dbReference type="InterPro" id="IPR001841">
    <property type="entry name" value="Znf_RING"/>
</dbReference>
<evidence type="ECO:0000259" key="6">
    <source>
        <dbReference type="PROSITE" id="PS50089"/>
    </source>
</evidence>
<dbReference type="PROSITE" id="PS00518">
    <property type="entry name" value="ZF_RING_1"/>
    <property type="match status" value="1"/>
</dbReference>
<dbReference type="EMBL" id="KN847450">
    <property type="protein sequence ID" value="KIW35745.1"/>
    <property type="molecule type" value="Genomic_DNA"/>
</dbReference>
<dbReference type="GO" id="GO:0008270">
    <property type="term" value="F:zinc ion binding"/>
    <property type="evidence" value="ECO:0007669"/>
    <property type="project" value="UniProtKB-KW"/>
</dbReference>
<keyword evidence="1" id="KW-0479">Metal-binding</keyword>
<keyword evidence="8" id="KW-1185">Reference proteome</keyword>
<evidence type="ECO:0000256" key="2">
    <source>
        <dbReference type="ARBA" id="ARBA00022771"/>
    </source>
</evidence>
<reference evidence="7 8" key="1">
    <citation type="submission" date="2015-01" db="EMBL/GenBank/DDBJ databases">
        <title>The Genome Sequence of Exophiala oligosperma CBS72588.</title>
        <authorList>
            <consortium name="The Broad Institute Genomics Platform"/>
            <person name="Cuomo C."/>
            <person name="de Hoog S."/>
            <person name="Gorbushina A."/>
            <person name="Stielow B."/>
            <person name="Teixiera M."/>
            <person name="Abouelleil A."/>
            <person name="Chapman S.B."/>
            <person name="Priest M."/>
            <person name="Young S.K."/>
            <person name="Wortman J."/>
            <person name="Nusbaum C."/>
            <person name="Birren B."/>
        </authorList>
    </citation>
    <scope>NUCLEOTIDE SEQUENCE [LARGE SCALE GENOMIC DNA]</scope>
    <source>
        <strain evidence="7 8">CBS 72588</strain>
    </source>
</reference>
<organism evidence="7 8">
    <name type="scientific">Exophiala oligosperma</name>
    <dbReference type="NCBI Taxonomy" id="215243"/>
    <lineage>
        <taxon>Eukaryota</taxon>
        <taxon>Fungi</taxon>
        <taxon>Dikarya</taxon>
        <taxon>Ascomycota</taxon>
        <taxon>Pezizomycotina</taxon>
        <taxon>Eurotiomycetes</taxon>
        <taxon>Chaetothyriomycetidae</taxon>
        <taxon>Chaetothyriales</taxon>
        <taxon>Herpotrichiellaceae</taxon>
        <taxon>Exophiala</taxon>
    </lineage>
</organism>
<feature type="domain" description="RING-type" evidence="6">
    <location>
        <begin position="152"/>
        <end position="193"/>
    </location>
</feature>
<dbReference type="PROSITE" id="PS50089">
    <property type="entry name" value="ZF_RING_2"/>
    <property type="match status" value="1"/>
</dbReference>
<dbReference type="HOGENOM" id="CLU_1411922_0_0_1"/>
<proteinExistence type="predicted"/>
<dbReference type="RefSeq" id="XP_016255961.1">
    <property type="nucleotide sequence ID" value="XM_016413660.1"/>
</dbReference>
<dbReference type="AlphaFoldDB" id="A0A0D2D0I0"/>
<feature type="region of interest" description="Disordered" evidence="5">
    <location>
        <begin position="18"/>
        <end position="58"/>
    </location>
</feature>
<accession>A0A0D2D0I0</accession>
<dbReference type="VEuPathDB" id="FungiDB:PV06_11914"/>
<keyword evidence="3" id="KW-0862">Zinc</keyword>
<gene>
    <name evidence="7" type="ORF">PV06_11914</name>
</gene>
<evidence type="ECO:0000256" key="5">
    <source>
        <dbReference type="SAM" id="MobiDB-lite"/>
    </source>
</evidence>
<dbReference type="Proteomes" id="UP000053342">
    <property type="component" value="Unassembled WGS sequence"/>
</dbReference>
<sequence length="193" mass="21856">PSQMHSLVLMPWAMTPSKHFKSSTKGQTGPPTITKTISVPKFHDSQSNAQSDSANEDEKEIILTRQRPILDLTVETEQCVLCSRVLGSGTDHLSRIFLFTACGCVICGDCSLGSHPADIRNRHRISLLYHCPRHDHFMYGRQKVREIFGLECAICLTSVSEKYEWPADENELEVQDERVRLPCGHCFCRKCLH</sequence>
<evidence type="ECO:0000256" key="3">
    <source>
        <dbReference type="ARBA" id="ARBA00022833"/>
    </source>
</evidence>
<dbReference type="InterPro" id="IPR017907">
    <property type="entry name" value="Znf_RING_CS"/>
</dbReference>
<evidence type="ECO:0000256" key="4">
    <source>
        <dbReference type="PROSITE-ProRule" id="PRU00175"/>
    </source>
</evidence>
<evidence type="ECO:0000313" key="8">
    <source>
        <dbReference type="Proteomes" id="UP000053342"/>
    </source>
</evidence>
<feature type="compositionally biased region" description="Polar residues" evidence="5">
    <location>
        <begin position="23"/>
        <end position="37"/>
    </location>
</feature>
<feature type="non-terminal residue" evidence="7">
    <location>
        <position position="193"/>
    </location>
</feature>
<dbReference type="GeneID" id="27363988"/>
<dbReference type="InterPro" id="IPR013083">
    <property type="entry name" value="Znf_RING/FYVE/PHD"/>
</dbReference>